<dbReference type="AlphaFoldDB" id="A0A395NSG4"/>
<keyword evidence="3" id="KW-1185">Reference proteome</keyword>
<dbReference type="SUPFAM" id="SSF52374">
    <property type="entry name" value="Nucleotidylyl transferase"/>
    <property type="match status" value="1"/>
</dbReference>
<dbReference type="InterPro" id="IPR014729">
    <property type="entry name" value="Rossmann-like_a/b/a_fold"/>
</dbReference>
<dbReference type="GO" id="GO:0015937">
    <property type="term" value="P:coenzyme A biosynthetic process"/>
    <property type="evidence" value="ECO:0007669"/>
    <property type="project" value="TreeGrafter"/>
</dbReference>
<name>A0A395NSG4_TRIAR</name>
<evidence type="ECO:0000313" key="3">
    <source>
        <dbReference type="Proteomes" id="UP000266272"/>
    </source>
</evidence>
<protein>
    <recommendedName>
        <fullName evidence="4">Cytidyltransferase-like domain-containing protein</fullName>
    </recommendedName>
</protein>
<comment type="caution">
    <text evidence="2">The sequence shown here is derived from an EMBL/GenBank/DDBJ whole genome shotgun (WGS) entry which is preliminary data.</text>
</comment>
<dbReference type="GO" id="GO:0004140">
    <property type="term" value="F:dephospho-CoA kinase activity"/>
    <property type="evidence" value="ECO:0007669"/>
    <property type="project" value="TreeGrafter"/>
</dbReference>
<gene>
    <name evidence="2" type="ORF">TARUN_3362</name>
</gene>
<dbReference type="Proteomes" id="UP000266272">
    <property type="component" value="Unassembled WGS sequence"/>
</dbReference>
<evidence type="ECO:0000313" key="2">
    <source>
        <dbReference type="EMBL" id="RFU78881.1"/>
    </source>
</evidence>
<dbReference type="PANTHER" id="PTHR10695">
    <property type="entry name" value="DEPHOSPHO-COA KINASE-RELATED"/>
    <property type="match status" value="1"/>
</dbReference>
<evidence type="ECO:0008006" key="4">
    <source>
        <dbReference type="Google" id="ProtNLM"/>
    </source>
</evidence>
<proteinExistence type="predicted"/>
<dbReference type="OrthoDB" id="330671at2759"/>
<dbReference type="STRING" id="490622.A0A395NSG4"/>
<reference evidence="2 3" key="1">
    <citation type="journal article" date="2018" name="PLoS Pathog.">
        <title>Evolution of structural diversity of trichothecenes, a family of toxins produced by plant pathogenic and entomopathogenic fungi.</title>
        <authorList>
            <person name="Proctor R.H."/>
            <person name="McCormick S.P."/>
            <person name="Kim H.S."/>
            <person name="Cardoza R.E."/>
            <person name="Stanley A.M."/>
            <person name="Lindo L."/>
            <person name="Kelly A."/>
            <person name="Brown D.W."/>
            <person name="Lee T."/>
            <person name="Vaughan M.M."/>
            <person name="Alexander N.J."/>
            <person name="Busman M."/>
            <person name="Gutierrez S."/>
        </authorList>
    </citation>
    <scope>NUCLEOTIDE SEQUENCE [LARGE SCALE GENOMIC DNA]</scope>
    <source>
        <strain evidence="2 3">IBT 40837</strain>
    </source>
</reference>
<feature type="region of interest" description="Disordered" evidence="1">
    <location>
        <begin position="300"/>
        <end position="320"/>
    </location>
</feature>
<sequence length="422" mass="45351">MAPSNSNAPSLLLLPAPPLPLDPPSLSAAYRAPLTAVLKRLTSNGNGNTNSSVDSSVSTSPVLVIAVACPLLNGFSPRHKSLNWKAAQSLLARVYTLISVICDEQSIDTSGEPSSSGLDPRVVLVDHERRRTYQRNFDGEYEANCTPVLDLAAFASTVHPWKTVFHPSTEAGYELLNAFLEYSQGRQTLLQSQLVAVEGGITLSTNDSPPVSQSDFIKGYDIACLGGTFDHLHPGHKLLLHATVLLMGIPEKSSGKQAVLIVGISGDELLTNKKYAEVLQTWDVRASKVLQFLSTIFNSASSSNTNSPPPTSTPSPDELHATFRDGTVLVRCVNIHDPFGPTISEEVMDVIVVSGETRSGGQAINDRRTEKGWKPLEVFEIDVLDPHDITEDGSGVQSNGFASKISSTAIRQRIAQARDGSQ</sequence>
<evidence type="ECO:0000256" key="1">
    <source>
        <dbReference type="SAM" id="MobiDB-lite"/>
    </source>
</evidence>
<dbReference type="EMBL" id="PXOA01000192">
    <property type="protein sequence ID" value="RFU78881.1"/>
    <property type="molecule type" value="Genomic_DNA"/>
</dbReference>
<dbReference type="Gene3D" id="3.40.50.620">
    <property type="entry name" value="HUPs"/>
    <property type="match status" value="1"/>
</dbReference>
<dbReference type="PANTHER" id="PTHR10695:SF46">
    <property type="entry name" value="BIFUNCTIONAL COENZYME A SYNTHASE-RELATED"/>
    <property type="match status" value="1"/>
</dbReference>
<organism evidence="2 3">
    <name type="scientific">Trichoderma arundinaceum</name>
    <dbReference type="NCBI Taxonomy" id="490622"/>
    <lineage>
        <taxon>Eukaryota</taxon>
        <taxon>Fungi</taxon>
        <taxon>Dikarya</taxon>
        <taxon>Ascomycota</taxon>
        <taxon>Pezizomycotina</taxon>
        <taxon>Sordariomycetes</taxon>
        <taxon>Hypocreomycetidae</taxon>
        <taxon>Hypocreales</taxon>
        <taxon>Hypocreaceae</taxon>
        <taxon>Trichoderma</taxon>
    </lineage>
</organism>
<accession>A0A395NSG4</accession>